<dbReference type="EMBL" id="JAUZEE010000012">
    <property type="protein sequence ID" value="MDP4302543.1"/>
    <property type="molecule type" value="Genomic_DNA"/>
</dbReference>
<feature type="domain" description="HTH lysR-type" evidence="5">
    <location>
        <begin position="4"/>
        <end position="61"/>
    </location>
</feature>
<comment type="caution">
    <text evidence="6">The sequence shown here is derived from an EMBL/GenBank/DDBJ whole genome shotgun (WGS) entry which is preliminary data.</text>
</comment>
<dbReference type="Pfam" id="PF03466">
    <property type="entry name" value="LysR_substrate"/>
    <property type="match status" value="1"/>
</dbReference>
<evidence type="ECO:0000313" key="6">
    <source>
        <dbReference type="EMBL" id="MDP4302543.1"/>
    </source>
</evidence>
<dbReference type="Proteomes" id="UP001235760">
    <property type="component" value="Unassembled WGS sequence"/>
</dbReference>
<evidence type="ECO:0000256" key="4">
    <source>
        <dbReference type="ARBA" id="ARBA00023163"/>
    </source>
</evidence>
<keyword evidence="7" id="KW-1185">Reference proteome</keyword>
<name>A0ABT9G7T2_LEPDI</name>
<proteinExistence type="inferred from homology"/>
<dbReference type="PRINTS" id="PR00039">
    <property type="entry name" value="HTHLYSR"/>
</dbReference>
<reference evidence="6 7" key="1">
    <citation type="submission" date="2023-08" db="EMBL/GenBank/DDBJ databases">
        <authorList>
            <person name="Roldan D.M."/>
            <person name="Menes R.J."/>
        </authorList>
    </citation>
    <scope>NUCLEOTIDE SEQUENCE [LARGE SCALE GENOMIC DNA]</scope>
    <source>
        <strain evidence="6 7">CCM 2812</strain>
    </source>
</reference>
<dbReference type="PROSITE" id="PS50931">
    <property type="entry name" value="HTH_LYSR"/>
    <property type="match status" value="1"/>
</dbReference>
<dbReference type="InterPro" id="IPR036390">
    <property type="entry name" value="WH_DNA-bd_sf"/>
</dbReference>
<keyword evidence="4" id="KW-0804">Transcription</keyword>
<dbReference type="PANTHER" id="PTHR30126:SF5">
    <property type="entry name" value="HTH-TYPE TRANSCRIPTIONAL ACTIVATOR CMPR"/>
    <property type="match status" value="1"/>
</dbReference>
<keyword evidence="3" id="KW-0238">DNA-binding</keyword>
<dbReference type="InterPro" id="IPR005119">
    <property type="entry name" value="LysR_subst-bd"/>
</dbReference>
<dbReference type="InterPro" id="IPR000847">
    <property type="entry name" value="LysR_HTH_N"/>
</dbReference>
<keyword evidence="2" id="KW-0805">Transcription regulation</keyword>
<evidence type="ECO:0000256" key="1">
    <source>
        <dbReference type="ARBA" id="ARBA00009437"/>
    </source>
</evidence>
<dbReference type="PANTHER" id="PTHR30126">
    <property type="entry name" value="HTH-TYPE TRANSCRIPTIONAL REGULATOR"/>
    <property type="match status" value="1"/>
</dbReference>
<dbReference type="InterPro" id="IPR036388">
    <property type="entry name" value="WH-like_DNA-bd_sf"/>
</dbReference>
<dbReference type="CDD" id="cd08419">
    <property type="entry name" value="PBP2_CbbR_RubisCO_like"/>
    <property type="match status" value="1"/>
</dbReference>
<accession>A0ABT9G7T2</accession>
<dbReference type="Gene3D" id="3.40.190.290">
    <property type="match status" value="1"/>
</dbReference>
<dbReference type="SUPFAM" id="SSF53850">
    <property type="entry name" value="Periplasmic binding protein-like II"/>
    <property type="match status" value="1"/>
</dbReference>
<organism evidence="6 7">
    <name type="scientific">Leptothrix discophora</name>
    <dbReference type="NCBI Taxonomy" id="89"/>
    <lineage>
        <taxon>Bacteria</taxon>
        <taxon>Pseudomonadati</taxon>
        <taxon>Pseudomonadota</taxon>
        <taxon>Betaproteobacteria</taxon>
        <taxon>Burkholderiales</taxon>
        <taxon>Sphaerotilaceae</taxon>
        <taxon>Leptothrix</taxon>
    </lineage>
</organism>
<evidence type="ECO:0000259" key="5">
    <source>
        <dbReference type="PROSITE" id="PS50931"/>
    </source>
</evidence>
<evidence type="ECO:0000256" key="3">
    <source>
        <dbReference type="ARBA" id="ARBA00023125"/>
    </source>
</evidence>
<protein>
    <submittedName>
        <fullName evidence="6">LysR family transcriptional regulator</fullName>
    </submittedName>
</protein>
<dbReference type="Gene3D" id="1.10.10.10">
    <property type="entry name" value="Winged helix-like DNA-binding domain superfamily/Winged helix DNA-binding domain"/>
    <property type="match status" value="1"/>
</dbReference>
<dbReference type="RefSeq" id="WP_305751083.1">
    <property type="nucleotide sequence ID" value="NZ_JAUZEE010000012.1"/>
</dbReference>
<evidence type="ECO:0000256" key="2">
    <source>
        <dbReference type="ARBA" id="ARBA00023015"/>
    </source>
</evidence>
<gene>
    <name evidence="6" type="ORF">Q8X39_18040</name>
</gene>
<dbReference type="Pfam" id="PF00126">
    <property type="entry name" value="HTH_1"/>
    <property type="match status" value="1"/>
</dbReference>
<sequence length="321" mass="35533">MLNISIRQLRAFVAVTRLGSFARAADELHVTPPAVTQQIREMETMLGLPVFDRQGRKVVLTTAGEYFLVYARRLLAVLKEADDAMARLRRLEDGLLTVGMVSTAKYFVPRLLADFRLEHPGVDLHLQVTPRRDMLVTLLENGECDLAIMGRPPRELATRAEPFAAHPHVFVAPPGHPILRVGHPPASALASHALIAREAASGTRALMDRYFTAQRVEPRIAMEMPSNETIKQAVMAGMGLSFLSLHTLHLELQAGLLEIVAAVDTPIIRTWNVVHLQSKVLSPAAEAFRYFMIEHAENHLAEHDRRWLEALKSPPAAAAAA</sequence>
<evidence type="ECO:0000313" key="7">
    <source>
        <dbReference type="Proteomes" id="UP001235760"/>
    </source>
</evidence>
<dbReference type="SUPFAM" id="SSF46785">
    <property type="entry name" value="Winged helix' DNA-binding domain"/>
    <property type="match status" value="1"/>
</dbReference>
<comment type="similarity">
    <text evidence="1">Belongs to the LysR transcriptional regulatory family.</text>
</comment>